<dbReference type="EMBL" id="JACCBD010000001">
    <property type="protein sequence ID" value="NYD27810.1"/>
    <property type="molecule type" value="Genomic_DNA"/>
</dbReference>
<keyword evidence="1" id="KW-0597">Phosphoprotein</keyword>
<evidence type="ECO:0000256" key="3">
    <source>
        <dbReference type="ARBA" id="ARBA00023015"/>
    </source>
</evidence>
<proteinExistence type="predicted"/>
<evidence type="ECO:0000256" key="8">
    <source>
        <dbReference type="SAM" id="MobiDB-lite"/>
    </source>
</evidence>
<sequence length="247" mass="26083">MELLLLTAGDSAPEQGGRHPGGRLGSPANDAGAPLPALELLAHQVATASLAAPLQAALAYENAPHRIGAILIDGTADPRAARAAAVALSGRTRLPRVAIVRDAALAALSPEWDLADFITPEASPAELEARLRLLASAGDGPDEAGSGSAVEVSGVEIDESNFVATVHGRKLDLTYKEFELLHFLALHPARVFTREQLLSEVWGTDYFGGARTVDVHVRRLRAKLGEHEWLISTVRGVGYGFARGRQG</sequence>
<accession>A0A852RG16</accession>
<dbReference type="GO" id="GO:0005829">
    <property type="term" value="C:cytosol"/>
    <property type="evidence" value="ECO:0007669"/>
    <property type="project" value="TreeGrafter"/>
</dbReference>
<dbReference type="PANTHER" id="PTHR48111:SF16">
    <property type="entry name" value="TRANSCRIPTIONAL REGULATORY PROTEIN GLNR"/>
    <property type="match status" value="1"/>
</dbReference>
<dbReference type="SMART" id="SM00862">
    <property type="entry name" value="Trans_reg_C"/>
    <property type="match status" value="1"/>
</dbReference>
<dbReference type="CDD" id="cd00383">
    <property type="entry name" value="trans_reg_C"/>
    <property type="match status" value="1"/>
</dbReference>
<reference evidence="10 11" key="1">
    <citation type="submission" date="2020-07" db="EMBL/GenBank/DDBJ databases">
        <title>Sequencing the genomes of 1000 actinobacteria strains.</title>
        <authorList>
            <person name="Klenk H.-P."/>
        </authorList>
    </citation>
    <scope>NUCLEOTIDE SEQUENCE [LARGE SCALE GENOMIC DNA]</scope>
    <source>
        <strain evidence="10 11">DSM 17380</strain>
    </source>
</reference>
<protein>
    <recommendedName>
        <fullName evidence="9">OmpR/PhoB-type domain-containing protein</fullName>
    </recommendedName>
</protein>
<dbReference type="GO" id="GO:0000156">
    <property type="term" value="F:phosphorelay response regulator activity"/>
    <property type="evidence" value="ECO:0007669"/>
    <property type="project" value="TreeGrafter"/>
</dbReference>
<dbReference type="Gene3D" id="1.10.10.10">
    <property type="entry name" value="Winged helix-like DNA-binding domain superfamily/Winged helix DNA-binding domain"/>
    <property type="match status" value="1"/>
</dbReference>
<evidence type="ECO:0000256" key="1">
    <source>
        <dbReference type="ARBA" id="ARBA00022553"/>
    </source>
</evidence>
<feature type="region of interest" description="Disordered" evidence="8">
    <location>
        <begin position="6"/>
        <end position="29"/>
    </location>
</feature>
<evidence type="ECO:0000256" key="5">
    <source>
        <dbReference type="ARBA" id="ARBA00023159"/>
    </source>
</evidence>
<evidence type="ECO:0000256" key="6">
    <source>
        <dbReference type="ARBA" id="ARBA00023163"/>
    </source>
</evidence>
<dbReference type="Pfam" id="PF21695">
    <property type="entry name" value="GlnR_1st"/>
    <property type="match status" value="1"/>
</dbReference>
<keyword evidence="11" id="KW-1185">Reference proteome</keyword>
<dbReference type="SUPFAM" id="SSF46894">
    <property type="entry name" value="C-terminal effector domain of the bipartite response regulators"/>
    <property type="match status" value="1"/>
</dbReference>
<keyword evidence="3" id="KW-0805">Transcription regulation</keyword>
<dbReference type="GO" id="GO:0006355">
    <property type="term" value="P:regulation of DNA-templated transcription"/>
    <property type="evidence" value="ECO:0007669"/>
    <property type="project" value="InterPro"/>
</dbReference>
<dbReference type="InterPro" id="IPR016032">
    <property type="entry name" value="Sig_transdc_resp-reg_C-effctor"/>
</dbReference>
<dbReference type="RefSeq" id="WP_185987617.1">
    <property type="nucleotide sequence ID" value="NZ_BAAALZ010000001.1"/>
</dbReference>
<dbReference type="FunFam" id="1.10.10.10:FF:000216">
    <property type="entry name" value="DNA-binding response regulator"/>
    <property type="match status" value="1"/>
</dbReference>
<dbReference type="Proteomes" id="UP000586095">
    <property type="component" value="Unassembled WGS sequence"/>
</dbReference>
<organism evidence="10 11">
    <name type="scientific">Leucobacter aridicollis</name>
    <dbReference type="NCBI Taxonomy" id="283878"/>
    <lineage>
        <taxon>Bacteria</taxon>
        <taxon>Bacillati</taxon>
        <taxon>Actinomycetota</taxon>
        <taxon>Actinomycetes</taxon>
        <taxon>Micrococcales</taxon>
        <taxon>Microbacteriaceae</taxon>
        <taxon>Leucobacter</taxon>
    </lineage>
</organism>
<evidence type="ECO:0000313" key="11">
    <source>
        <dbReference type="Proteomes" id="UP000586095"/>
    </source>
</evidence>
<name>A0A852RG16_9MICO</name>
<keyword evidence="4 7" id="KW-0238">DNA-binding</keyword>
<comment type="caution">
    <text evidence="10">The sequence shown here is derived from an EMBL/GenBank/DDBJ whole genome shotgun (WGS) entry which is preliminary data.</text>
</comment>
<dbReference type="PANTHER" id="PTHR48111">
    <property type="entry name" value="REGULATOR OF RPOS"/>
    <property type="match status" value="1"/>
</dbReference>
<dbReference type="InterPro" id="IPR036388">
    <property type="entry name" value="WH-like_DNA-bd_sf"/>
</dbReference>
<dbReference type="InterPro" id="IPR039420">
    <property type="entry name" value="WalR-like"/>
</dbReference>
<dbReference type="InterPro" id="IPR049170">
    <property type="entry name" value="GlnR_N"/>
</dbReference>
<dbReference type="PROSITE" id="PS51755">
    <property type="entry name" value="OMPR_PHOB"/>
    <property type="match status" value="1"/>
</dbReference>
<dbReference type="Gene3D" id="3.40.50.2300">
    <property type="match status" value="1"/>
</dbReference>
<evidence type="ECO:0000259" key="9">
    <source>
        <dbReference type="PROSITE" id="PS51755"/>
    </source>
</evidence>
<dbReference type="AlphaFoldDB" id="A0A852RG16"/>
<dbReference type="GO" id="GO:0000976">
    <property type="term" value="F:transcription cis-regulatory region binding"/>
    <property type="evidence" value="ECO:0007669"/>
    <property type="project" value="TreeGrafter"/>
</dbReference>
<gene>
    <name evidence="10" type="ORF">BJ960_002613</name>
</gene>
<keyword evidence="5" id="KW-0010">Activator</keyword>
<dbReference type="Pfam" id="PF00486">
    <property type="entry name" value="Trans_reg_C"/>
    <property type="match status" value="1"/>
</dbReference>
<keyword evidence="2" id="KW-0902">Two-component regulatory system</keyword>
<keyword evidence="6" id="KW-0804">Transcription</keyword>
<feature type="domain" description="OmpR/PhoB-type" evidence="9">
    <location>
        <begin position="147"/>
        <end position="243"/>
    </location>
</feature>
<dbReference type="GO" id="GO:0032993">
    <property type="term" value="C:protein-DNA complex"/>
    <property type="evidence" value="ECO:0007669"/>
    <property type="project" value="TreeGrafter"/>
</dbReference>
<evidence type="ECO:0000256" key="4">
    <source>
        <dbReference type="ARBA" id="ARBA00023125"/>
    </source>
</evidence>
<dbReference type="InterPro" id="IPR001867">
    <property type="entry name" value="OmpR/PhoB-type_DNA-bd"/>
</dbReference>
<feature type="DNA-binding region" description="OmpR/PhoB-type" evidence="7">
    <location>
        <begin position="147"/>
        <end position="243"/>
    </location>
</feature>
<evidence type="ECO:0000256" key="2">
    <source>
        <dbReference type="ARBA" id="ARBA00023012"/>
    </source>
</evidence>
<evidence type="ECO:0000313" key="10">
    <source>
        <dbReference type="EMBL" id="NYD27810.1"/>
    </source>
</evidence>
<evidence type="ECO:0000256" key="7">
    <source>
        <dbReference type="PROSITE-ProRule" id="PRU01091"/>
    </source>
</evidence>